<dbReference type="OrthoDB" id="242577at2157"/>
<dbReference type="PATRIC" id="fig|1132509.6.peg.1758"/>
<protein>
    <recommendedName>
        <fullName evidence="1">Alpha-L-glutamate ligase-related protein ATP-grasp domain-containing protein</fullName>
    </recommendedName>
</protein>
<evidence type="ECO:0000259" key="1">
    <source>
        <dbReference type="Pfam" id="PF14397"/>
    </source>
</evidence>
<proteinExistence type="predicted"/>
<evidence type="ECO:0000313" key="3">
    <source>
        <dbReference type="Proteomes" id="UP000011566"/>
    </source>
</evidence>
<dbReference type="eggNOG" id="arCOG10731">
    <property type="taxonomic scope" value="Archaea"/>
</dbReference>
<organism evidence="2 3">
    <name type="scientific">Halococcus hamelinensis 100A6</name>
    <dbReference type="NCBI Taxonomy" id="1132509"/>
    <lineage>
        <taxon>Archaea</taxon>
        <taxon>Methanobacteriati</taxon>
        <taxon>Methanobacteriota</taxon>
        <taxon>Stenosarchaea group</taxon>
        <taxon>Halobacteria</taxon>
        <taxon>Halobacteriales</taxon>
        <taxon>Halococcaceae</taxon>
        <taxon>Halococcus</taxon>
    </lineage>
</organism>
<keyword evidence="3" id="KW-1185">Reference proteome</keyword>
<comment type="caution">
    <text evidence="2">The sequence shown here is derived from an EMBL/GenBank/DDBJ whole genome shotgun (WGS) entry which is preliminary data.</text>
</comment>
<feature type="domain" description="Alpha-L-glutamate ligase-related protein ATP-grasp" evidence="1">
    <location>
        <begin position="98"/>
        <end position="363"/>
    </location>
</feature>
<sequence length="383" mass="43710">MSPIQRLLSKLYWRSDDELQRLSQRGVKPFLELVVHEEATAWSRFEMPLGRRVWLWRHGFISQADVLYDVDERTRHRYLSSYQRELTRPINGQWRTALQNKLLFHRLLQPFDAHRSTVHGHLHRGQFTAVDAPESDSNGEAKNANDRTTDSVARVKEYLTSANRLVLKPIYGVSGNRVLICSVTDGSYSVNGEERSEREFEELVASLDGYLVCEYVEQADYADDLFRDSSNTIRVLTMWDPDTDEPFIADAVHRIGTERSAPRDNWSRGGLSAAIDRSTGRLGEGVQYPYDGSLEWHSTHPETGNAIAGSEVPGWEAVKEKLTALAGRFPQIPYVGWDIVVTDPGEFTVIEGNTCSGVRVFQVHRPLLADPRVRRFYEHHDVI</sequence>
<dbReference type="AlphaFoldDB" id="M0LZR3"/>
<dbReference type="RefSeq" id="WP_007692575.1">
    <property type="nucleotide sequence ID" value="NZ_AJRK01000036.1"/>
</dbReference>
<reference evidence="2 3" key="1">
    <citation type="journal article" date="2014" name="PLoS Genet.">
        <title>Phylogenetically driven sequencing of extremely halophilic archaea reveals strategies for static and dynamic osmo-response.</title>
        <authorList>
            <person name="Becker E.A."/>
            <person name="Seitzer P.M."/>
            <person name="Tritt A."/>
            <person name="Larsen D."/>
            <person name="Krusor M."/>
            <person name="Yao A.I."/>
            <person name="Wu D."/>
            <person name="Madern D."/>
            <person name="Eisen J.A."/>
            <person name="Darling A.E."/>
            <person name="Facciotti M.T."/>
        </authorList>
    </citation>
    <scope>NUCLEOTIDE SEQUENCE [LARGE SCALE GENOMIC DNA]</scope>
    <source>
        <strain evidence="2 3">100A6</strain>
    </source>
</reference>
<dbReference type="SUPFAM" id="SSF56059">
    <property type="entry name" value="Glutathione synthetase ATP-binding domain-like"/>
    <property type="match status" value="1"/>
</dbReference>
<evidence type="ECO:0000313" key="2">
    <source>
        <dbReference type="EMBL" id="EMA39032.1"/>
    </source>
</evidence>
<gene>
    <name evidence="2" type="ORF">C447_07743</name>
</gene>
<dbReference type="InterPro" id="IPR039523">
    <property type="entry name" value="RimK-rel_E_lig_ATP-grasp"/>
</dbReference>
<dbReference type="EMBL" id="AOMB01000022">
    <property type="protein sequence ID" value="EMA39032.1"/>
    <property type="molecule type" value="Genomic_DNA"/>
</dbReference>
<dbReference type="Proteomes" id="UP000011566">
    <property type="component" value="Unassembled WGS sequence"/>
</dbReference>
<dbReference type="Pfam" id="PF14397">
    <property type="entry name" value="ATPgrasp_ST"/>
    <property type="match status" value="1"/>
</dbReference>
<accession>M0LZR3</accession>
<name>M0LZR3_9EURY</name>